<reference evidence="2" key="1">
    <citation type="submission" date="2016-11" db="EMBL/GenBank/DDBJ databases">
        <authorList>
            <person name="Varghese N."/>
            <person name="Submissions S."/>
        </authorList>
    </citation>
    <scope>NUCLEOTIDE SEQUENCE [LARGE SCALE GENOMIC DNA]</scope>
    <source>
        <strain evidence="2">DSM 19741</strain>
    </source>
</reference>
<gene>
    <name evidence="1" type="ORF">SAMN05444396_11513</name>
</gene>
<dbReference type="AlphaFoldDB" id="A0A1M5K1B5"/>
<sequence length="32" mass="3649">MTGSNIPAWFLYSFQLEIIGDSREIKAVLDSF</sequence>
<protein>
    <submittedName>
        <fullName evidence="1">Uncharacterized protein</fullName>
    </submittedName>
</protein>
<proteinExistence type="predicted"/>
<dbReference type="EMBL" id="FQWE01000015">
    <property type="protein sequence ID" value="SHG46289.1"/>
    <property type="molecule type" value="Genomic_DNA"/>
</dbReference>
<evidence type="ECO:0000313" key="2">
    <source>
        <dbReference type="Proteomes" id="UP000184036"/>
    </source>
</evidence>
<dbReference type="Proteomes" id="UP000184036">
    <property type="component" value="Unassembled WGS sequence"/>
</dbReference>
<accession>A0A1M5K1B5</accession>
<name>A0A1M5K1B5_9FLAO</name>
<organism evidence="1 2">
    <name type="scientific">Flavobacterium segetis</name>
    <dbReference type="NCBI Taxonomy" id="271157"/>
    <lineage>
        <taxon>Bacteria</taxon>
        <taxon>Pseudomonadati</taxon>
        <taxon>Bacteroidota</taxon>
        <taxon>Flavobacteriia</taxon>
        <taxon>Flavobacteriales</taxon>
        <taxon>Flavobacteriaceae</taxon>
        <taxon>Flavobacterium</taxon>
    </lineage>
</organism>
<keyword evidence="2" id="KW-1185">Reference proteome</keyword>
<evidence type="ECO:0000313" key="1">
    <source>
        <dbReference type="EMBL" id="SHG46289.1"/>
    </source>
</evidence>